<dbReference type="GO" id="GO:0051301">
    <property type="term" value="P:cell division"/>
    <property type="evidence" value="ECO:0007669"/>
    <property type="project" value="UniProtKB-KW"/>
</dbReference>
<keyword evidence="1 10" id="KW-0963">Cytoplasm</keyword>
<feature type="domain" description="Mur ligase N-terminal catalytic" evidence="12">
    <location>
        <begin position="21"/>
        <end position="68"/>
    </location>
</feature>
<gene>
    <name evidence="10" type="primary">murF</name>
    <name evidence="15" type="ORF">S7S_04795</name>
</gene>
<keyword evidence="2 10" id="KW-0436">Ligase</keyword>
<dbReference type="GO" id="GO:0009252">
    <property type="term" value="P:peptidoglycan biosynthetic process"/>
    <property type="evidence" value="ECO:0007669"/>
    <property type="project" value="UniProtKB-UniRule"/>
</dbReference>
<evidence type="ECO:0000256" key="7">
    <source>
        <dbReference type="ARBA" id="ARBA00022984"/>
    </source>
</evidence>
<dbReference type="InterPro" id="IPR036565">
    <property type="entry name" value="Mur-like_cat_sf"/>
</dbReference>
<dbReference type="Gene3D" id="3.40.1190.10">
    <property type="entry name" value="Mur-like, catalytic domain"/>
    <property type="match status" value="1"/>
</dbReference>
<comment type="pathway">
    <text evidence="10 11">Cell wall biogenesis; peptidoglycan biosynthesis.</text>
</comment>
<evidence type="ECO:0000256" key="6">
    <source>
        <dbReference type="ARBA" id="ARBA00022960"/>
    </source>
</evidence>
<evidence type="ECO:0000256" key="2">
    <source>
        <dbReference type="ARBA" id="ARBA00022598"/>
    </source>
</evidence>
<dbReference type="PANTHER" id="PTHR43024">
    <property type="entry name" value="UDP-N-ACETYLMURAMOYL-TRIPEPTIDE--D-ALANYL-D-ALANINE LIGASE"/>
    <property type="match status" value="1"/>
</dbReference>
<evidence type="ECO:0000256" key="11">
    <source>
        <dbReference type="RuleBase" id="RU004136"/>
    </source>
</evidence>
<dbReference type="HOGENOM" id="CLU_031507_4_0_6"/>
<evidence type="ECO:0000259" key="12">
    <source>
        <dbReference type="Pfam" id="PF01225"/>
    </source>
</evidence>
<dbReference type="InterPro" id="IPR051046">
    <property type="entry name" value="MurCDEF_CellWall_CoF430Synth"/>
</dbReference>
<evidence type="ECO:0000256" key="5">
    <source>
        <dbReference type="ARBA" id="ARBA00022840"/>
    </source>
</evidence>
<feature type="domain" description="Mur ligase C-terminal" evidence="13">
    <location>
        <begin position="313"/>
        <end position="429"/>
    </location>
</feature>
<dbReference type="NCBIfam" id="TIGR01143">
    <property type="entry name" value="murF"/>
    <property type="match status" value="1"/>
</dbReference>
<comment type="function">
    <text evidence="10 11">Involved in cell wall formation. Catalyzes the final step in the synthesis of UDP-N-acetylmuramoyl-pentapeptide, the precursor of murein.</text>
</comment>
<keyword evidence="3 10" id="KW-0132">Cell division</keyword>
<evidence type="ECO:0000256" key="3">
    <source>
        <dbReference type="ARBA" id="ARBA00022618"/>
    </source>
</evidence>
<keyword evidence="9 10" id="KW-0961">Cell wall biogenesis/degradation</keyword>
<evidence type="ECO:0000256" key="10">
    <source>
        <dbReference type="HAMAP-Rule" id="MF_02019"/>
    </source>
</evidence>
<reference evidence="15 16" key="1">
    <citation type="journal article" date="2012" name="J. Bacteriol.">
        <title>Genome sequence of an alkane-degrading bacterium, Alcanivorax pacificus type strain W11-5, isolated from deep sea sediment.</title>
        <authorList>
            <person name="Lai Q."/>
            <person name="Shao Z."/>
        </authorList>
    </citation>
    <scope>NUCLEOTIDE SEQUENCE [LARGE SCALE GENOMIC DNA]</scope>
    <source>
        <strain evidence="15 16">W11-5</strain>
    </source>
</reference>
<sequence>MNLSRIAALTGGTLVGTDIAIERVSTDTRTLQAGDFFVALRGEHFDAHDYLDQAAAAGARAALVEQPTGAFAHYVQVQDSRRGLGLLAAGWADQFTALRIGVTGNAGKTTVKEMIALMLGGQTLATRGNLNNDIGVPLTLLSLNDSHRFAVIELGANAPGEIRWTSSLVKPQIALITNVTGAHLEGFGTLQGIADAKSEIFTGMRAGSTAIINSDDAFADFFSAQAENAGLTLCRVSAEQAADISATDIETDIDQVRFSLSVGGDFYPVMIPLPGRHQVSNALLALAAVNAAGIPLAQAIGRLATLKPVPGRVNRSACLGGTLIDDSYNANPGSVQAAIALLADYAAPRMLVLGALGELGPQSADIHRELGRTARAAGIEHLVAVGEGARPAAEGFGESARYAAHHEAAVQEARPVLQGGGTVLVKGSRSAHMDVVASQLRAMGETH</sequence>
<comment type="caution">
    <text evidence="10">Lacks conserved residue(s) required for the propagation of feature annotation.</text>
</comment>
<evidence type="ECO:0000259" key="14">
    <source>
        <dbReference type="Pfam" id="PF08245"/>
    </source>
</evidence>
<organism evidence="15 16">
    <name type="scientific">Isoalcanivorax pacificus W11-5</name>
    <dbReference type="NCBI Taxonomy" id="391936"/>
    <lineage>
        <taxon>Bacteria</taxon>
        <taxon>Pseudomonadati</taxon>
        <taxon>Pseudomonadota</taxon>
        <taxon>Gammaproteobacteria</taxon>
        <taxon>Oceanospirillales</taxon>
        <taxon>Alcanivoracaceae</taxon>
        <taxon>Isoalcanivorax</taxon>
    </lineage>
</organism>
<dbReference type="SUPFAM" id="SSF53244">
    <property type="entry name" value="MurD-like peptide ligases, peptide-binding domain"/>
    <property type="match status" value="1"/>
</dbReference>
<dbReference type="KEGG" id="apac:S7S_04795"/>
<dbReference type="Pfam" id="PF01225">
    <property type="entry name" value="Mur_ligase"/>
    <property type="match status" value="1"/>
</dbReference>
<dbReference type="Gene3D" id="3.40.1390.10">
    <property type="entry name" value="MurE/MurF, N-terminal domain"/>
    <property type="match status" value="1"/>
</dbReference>
<dbReference type="RefSeq" id="WP_008739510.1">
    <property type="nucleotide sequence ID" value="NZ_CP004387.1"/>
</dbReference>
<dbReference type="PANTHER" id="PTHR43024:SF1">
    <property type="entry name" value="UDP-N-ACETYLMURAMOYL-TRIPEPTIDE--D-ALANYL-D-ALANINE LIGASE"/>
    <property type="match status" value="1"/>
</dbReference>
<proteinExistence type="inferred from homology"/>
<evidence type="ECO:0000256" key="4">
    <source>
        <dbReference type="ARBA" id="ARBA00022741"/>
    </source>
</evidence>
<dbReference type="InterPro" id="IPR004101">
    <property type="entry name" value="Mur_ligase_C"/>
</dbReference>
<dbReference type="Pfam" id="PF08245">
    <property type="entry name" value="Mur_ligase_M"/>
    <property type="match status" value="1"/>
</dbReference>
<evidence type="ECO:0000313" key="15">
    <source>
        <dbReference type="EMBL" id="AJD47381.1"/>
    </source>
</evidence>
<keyword evidence="5 10" id="KW-0067">ATP-binding</keyword>
<dbReference type="InterPro" id="IPR000713">
    <property type="entry name" value="Mur_ligase_N"/>
</dbReference>
<evidence type="ECO:0000256" key="8">
    <source>
        <dbReference type="ARBA" id="ARBA00023306"/>
    </source>
</evidence>
<dbReference type="GO" id="GO:0005737">
    <property type="term" value="C:cytoplasm"/>
    <property type="evidence" value="ECO:0007669"/>
    <property type="project" value="UniProtKB-SubCell"/>
</dbReference>
<dbReference type="InterPro" id="IPR036615">
    <property type="entry name" value="Mur_ligase_C_dom_sf"/>
</dbReference>
<dbReference type="InterPro" id="IPR013221">
    <property type="entry name" value="Mur_ligase_cen"/>
</dbReference>
<dbReference type="GO" id="GO:0008360">
    <property type="term" value="P:regulation of cell shape"/>
    <property type="evidence" value="ECO:0007669"/>
    <property type="project" value="UniProtKB-KW"/>
</dbReference>
<dbReference type="HAMAP" id="MF_02019">
    <property type="entry name" value="MurF"/>
    <property type="match status" value="1"/>
</dbReference>
<dbReference type="Pfam" id="PF02875">
    <property type="entry name" value="Mur_ligase_C"/>
    <property type="match status" value="1"/>
</dbReference>
<dbReference type="Gene3D" id="3.90.190.20">
    <property type="entry name" value="Mur ligase, C-terminal domain"/>
    <property type="match status" value="1"/>
</dbReference>
<dbReference type="EC" id="6.3.2.10" evidence="10 11"/>
<dbReference type="EMBL" id="CP004387">
    <property type="protein sequence ID" value="AJD47381.1"/>
    <property type="molecule type" value="Genomic_DNA"/>
</dbReference>
<protein>
    <recommendedName>
        <fullName evidence="10 11">UDP-N-acetylmuramoyl-tripeptide--D-alanyl-D-alanine ligase</fullName>
        <ecNumber evidence="10 11">6.3.2.10</ecNumber>
    </recommendedName>
    <alternativeName>
        <fullName evidence="10">D-alanyl-D-alanine-adding enzyme</fullName>
    </alternativeName>
</protein>
<dbReference type="InterPro" id="IPR005863">
    <property type="entry name" value="UDP-N-AcMur_synth"/>
</dbReference>
<dbReference type="STRING" id="391936.S7S_04795"/>
<comment type="similarity">
    <text evidence="10">Belongs to the MurCDEF family. MurF subfamily.</text>
</comment>
<dbReference type="GO" id="GO:0005524">
    <property type="term" value="F:ATP binding"/>
    <property type="evidence" value="ECO:0007669"/>
    <property type="project" value="UniProtKB-UniRule"/>
</dbReference>
<keyword evidence="7 10" id="KW-0573">Peptidoglycan synthesis</keyword>
<dbReference type="AlphaFoldDB" id="A0A0B4XJX2"/>
<evidence type="ECO:0000256" key="9">
    <source>
        <dbReference type="ARBA" id="ARBA00023316"/>
    </source>
</evidence>
<dbReference type="Proteomes" id="UP000006764">
    <property type="component" value="Chromosome"/>
</dbReference>
<accession>A0A0B4XJX2</accession>
<evidence type="ECO:0000313" key="16">
    <source>
        <dbReference type="Proteomes" id="UP000006764"/>
    </source>
</evidence>
<keyword evidence="6 10" id="KW-0133">Cell shape</keyword>
<dbReference type="UniPathway" id="UPA00219"/>
<dbReference type="OrthoDB" id="9801978at2"/>
<dbReference type="SUPFAM" id="SSF63418">
    <property type="entry name" value="MurE/MurF N-terminal domain"/>
    <property type="match status" value="1"/>
</dbReference>
<dbReference type="SUPFAM" id="SSF53623">
    <property type="entry name" value="MurD-like peptide ligases, catalytic domain"/>
    <property type="match status" value="1"/>
</dbReference>
<dbReference type="GO" id="GO:0008766">
    <property type="term" value="F:UDP-N-acetylmuramoylalanyl-D-glutamyl-2,6-diaminopimelate-D-alanyl-D-alanine ligase activity"/>
    <property type="evidence" value="ECO:0007669"/>
    <property type="project" value="RHEA"/>
</dbReference>
<keyword evidence="4 10" id="KW-0547">Nucleotide-binding</keyword>
<comment type="subcellular location">
    <subcellularLocation>
        <location evidence="10 11">Cytoplasm</location>
    </subcellularLocation>
</comment>
<dbReference type="GO" id="GO:0047480">
    <property type="term" value="F:UDP-N-acetylmuramoyl-tripeptide-D-alanyl-D-alanine ligase activity"/>
    <property type="evidence" value="ECO:0007669"/>
    <property type="project" value="UniProtKB-UniRule"/>
</dbReference>
<feature type="domain" description="Mur ligase central" evidence="14">
    <location>
        <begin position="102"/>
        <end position="289"/>
    </location>
</feature>
<dbReference type="GO" id="GO:0071555">
    <property type="term" value="P:cell wall organization"/>
    <property type="evidence" value="ECO:0007669"/>
    <property type="project" value="UniProtKB-KW"/>
</dbReference>
<evidence type="ECO:0000256" key="1">
    <source>
        <dbReference type="ARBA" id="ARBA00022490"/>
    </source>
</evidence>
<comment type="catalytic activity">
    <reaction evidence="10 11">
        <text>D-alanyl-D-alanine + UDP-N-acetyl-alpha-D-muramoyl-L-alanyl-gamma-D-glutamyl-meso-2,6-diaminopimelate + ATP = UDP-N-acetyl-alpha-D-muramoyl-L-alanyl-gamma-D-glutamyl-meso-2,6-diaminopimeloyl-D-alanyl-D-alanine + ADP + phosphate + H(+)</text>
        <dbReference type="Rhea" id="RHEA:28374"/>
        <dbReference type="ChEBI" id="CHEBI:15378"/>
        <dbReference type="ChEBI" id="CHEBI:30616"/>
        <dbReference type="ChEBI" id="CHEBI:43474"/>
        <dbReference type="ChEBI" id="CHEBI:57822"/>
        <dbReference type="ChEBI" id="CHEBI:61386"/>
        <dbReference type="ChEBI" id="CHEBI:83905"/>
        <dbReference type="ChEBI" id="CHEBI:456216"/>
        <dbReference type="EC" id="6.3.2.10"/>
    </reaction>
</comment>
<name>A0A0B4XJX2_9GAMM</name>
<evidence type="ECO:0000259" key="13">
    <source>
        <dbReference type="Pfam" id="PF02875"/>
    </source>
</evidence>
<keyword evidence="8 10" id="KW-0131">Cell cycle</keyword>
<dbReference type="InterPro" id="IPR035911">
    <property type="entry name" value="MurE/MurF_N"/>
</dbReference>
<keyword evidence="16" id="KW-1185">Reference proteome</keyword>